<dbReference type="GO" id="GO:0030288">
    <property type="term" value="C:outer membrane-bounded periplasmic space"/>
    <property type="evidence" value="ECO:0007669"/>
    <property type="project" value="TreeGrafter"/>
</dbReference>
<dbReference type="EMBL" id="DSDO01000369">
    <property type="protein sequence ID" value="HDR47133.1"/>
    <property type="molecule type" value="Genomic_DNA"/>
</dbReference>
<feature type="signal peptide" evidence="5">
    <location>
        <begin position="1"/>
        <end position="21"/>
    </location>
</feature>
<evidence type="ECO:0000256" key="4">
    <source>
        <dbReference type="SAM" id="MobiDB-lite"/>
    </source>
</evidence>
<dbReference type="Proteomes" id="UP000886162">
    <property type="component" value="Unassembled WGS sequence"/>
</dbReference>
<dbReference type="AlphaFoldDB" id="A0A831PHR4"/>
<dbReference type="Gene3D" id="2.60.450.10">
    <property type="entry name" value="Lipopolysaccharide (LPS) transport protein A like domain"/>
    <property type="match status" value="1"/>
</dbReference>
<dbReference type="GO" id="GO:0009279">
    <property type="term" value="C:cell outer membrane"/>
    <property type="evidence" value="ECO:0007669"/>
    <property type="project" value="TreeGrafter"/>
</dbReference>
<dbReference type="PANTHER" id="PTHR36504">
    <property type="entry name" value="LIPOPOLYSACCHARIDE EXPORT SYSTEM PROTEIN LPTA"/>
    <property type="match status" value="1"/>
</dbReference>
<organism evidence="7">
    <name type="scientific">Geoalkalibacter subterraneus</name>
    <dbReference type="NCBI Taxonomy" id="483547"/>
    <lineage>
        <taxon>Bacteria</taxon>
        <taxon>Pseudomonadati</taxon>
        <taxon>Thermodesulfobacteriota</taxon>
        <taxon>Desulfuromonadia</taxon>
        <taxon>Desulfuromonadales</taxon>
        <taxon>Geoalkalibacteraceae</taxon>
        <taxon>Geoalkalibacter</taxon>
    </lineage>
</organism>
<evidence type="ECO:0000256" key="1">
    <source>
        <dbReference type="ARBA" id="ARBA00022448"/>
    </source>
</evidence>
<evidence type="ECO:0000256" key="5">
    <source>
        <dbReference type="SAM" id="SignalP"/>
    </source>
</evidence>
<keyword evidence="2 5" id="KW-0732">Signal</keyword>
<comment type="caution">
    <text evidence="7">The sequence shown here is derived from an EMBL/GenBank/DDBJ whole genome shotgun (WGS) entry which is preliminary data.</text>
</comment>
<dbReference type="NCBIfam" id="TIGR03002">
    <property type="entry name" value="outer_YhbN_LptA"/>
    <property type="match status" value="1"/>
</dbReference>
<evidence type="ECO:0000256" key="3">
    <source>
        <dbReference type="ARBA" id="ARBA00022764"/>
    </source>
</evidence>
<dbReference type="Pfam" id="PF03968">
    <property type="entry name" value="LptD_N"/>
    <property type="match status" value="1"/>
</dbReference>
<evidence type="ECO:0000259" key="6">
    <source>
        <dbReference type="Pfam" id="PF03968"/>
    </source>
</evidence>
<feature type="compositionally biased region" description="Basic and acidic residues" evidence="4">
    <location>
        <begin position="156"/>
        <end position="165"/>
    </location>
</feature>
<gene>
    <name evidence="7" type="primary">lptA</name>
    <name evidence="7" type="ORF">ENN94_05460</name>
</gene>
<accession>A0A831PHR4</accession>
<evidence type="ECO:0000313" key="7">
    <source>
        <dbReference type="EMBL" id="HDR47133.1"/>
    </source>
</evidence>
<feature type="region of interest" description="Disordered" evidence="4">
    <location>
        <begin position="144"/>
        <end position="165"/>
    </location>
</feature>
<dbReference type="GO" id="GO:0015920">
    <property type="term" value="P:lipopolysaccharide transport"/>
    <property type="evidence" value="ECO:0007669"/>
    <property type="project" value="InterPro"/>
</dbReference>
<name>A0A831PHR4_9BACT</name>
<evidence type="ECO:0000256" key="2">
    <source>
        <dbReference type="ARBA" id="ARBA00022729"/>
    </source>
</evidence>
<reference evidence="7" key="1">
    <citation type="journal article" date="2020" name="mSystems">
        <title>Genome- and Community-Level Interaction Insights into Carbon Utilization and Element Cycling Functions of Hydrothermarchaeota in Hydrothermal Sediment.</title>
        <authorList>
            <person name="Zhou Z."/>
            <person name="Liu Y."/>
            <person name="Xu W."/>
            <person name="Pan J."/>
            <person name="Luo Z.H."/>
            <person name="Li M."/>
        </authorList>
    </citation>
    <scope>NUCLEOTIDE SEQUENCE [LARGE SCALE GENOMIC DNA]</scope>
    <source>
        <strain evidence="7">SpSt-1220</strain>
    </source>
</reference>
<keyword evidence="3" id="KW-0574">Periplasm</keyword>
<feature type="domain" description="Organic solvent tolerance-like N-terminal" evidence="6">
    <location>
        <begin position="34"/>
        <end position="139"/>
    </location>
</feature>
<dbReference type="InterPro" id="IPR052037">
    <property type="entry name" value="LPS_export_LptA"/>
</dbReference>
<feature type="chain" id="PRO_5032509520" evidence="5">
    <location>
        <begin position="22"/>
        <end position="165"/>
    </location>
</feature>
<dbReference type="PANTHER" id="PTHR36504:SF1">
    <property type="entry name" value="LIPOPOLYSACCHARIDE EXPORT SYSTEM PROTEIN LPTA"/>
    <property type="match status" value="1"/>
</dbReference>
<dbReference type="InterPro" id="IPR014340">
    <property type="entry name" value="LptA"/>
</dbReference>
<dbReference type="GO" id="GO:0017089">
    <property type="term" value="F:glycolipid transfer activity"/>
    <property type="evidence" value="ECO:0007669"/>
    <property type="project" value="TreeGrafter"/>
</dbReference>
<proteinExistence type="predicted"/>
<sequence>MIRLCLVVLIALCGVAGFVHGAEPLGFSDKEPVKVTSESMEALSDPRRIFFTGDAVARQGELTIEADQLRIFFDQNSEVIERIEAQGGVRIEQGNRVATGEHGVMHQQQAIIVLTGSPRITEGDDSVEGDEITVYLNENRSTVRGEGSSRVRAIFHPKDEKEGSQ</sequence>
<keyword evidence="1" id="KW-0813">Transport</keyword>
<protein>
    <submittedName>
        <fullName evidence="7">Lipopolysaccharide transport periplasmic protein LptA</fullName>
    </submittedName>
</protein>
<dbReference type="InterPro" id="IPR005653">
    <property type="entry name" value="OstA-like_N"/>
</dbReference>
<dbReference type="GO" id="GO:0001530">
    <property type="term" value="F:lipopolysaccharide binding"/>
    <property type="evidence" value="ECO:0007669"/>
    <property type="project" value="InterPro"/>
</dbReference>